<evidence type="ECO:0000313" key="2">
    <source>
        <dbReference type="EMBL" id="CAG7729146.1"/>
    </source>
</evidence>
<evidence type="ECO:0000256" key="1">
    <source>
        <dbReference type="SAM" id="MobiDB-lite"/>
    </source>
</evidence>
<sequence length="79" mass="8872">MSVNLTLPRQKQSLITTFETTTTTTPTKRPRGGEDKETEIIPAKIPANKLDKTSKKGAMGTDTMKQLLEDLRKEIKVDR</sequence>
<evidence type="ECO:0000313" key="3">
    <source>
        <dbReference type="Proteomes" id="UP000708208"/>
    </source>
</evidence>
<organism evidence="2 3">
    <name type="scientific">Allacma fusca</name>
    <dbReference type="NCBI Taxonomy" id="39272"/>
    <lineage>
        <taxon>Eukaryota</taxon>
        <taxon>Metazoa</taxon>
        <taxon>Ecdysozoa</taxon>
        <taxon>Arthropoda</taxon>
        <taxon>Hexapoda</taxon>
        <taxon>Collembola</taxon>
        <taxon>Symphypleona</taxon>
        <taxon>Sminthuridae</taxon>
        <taxon>Allacma</taxon>
    </lineage>
</organism>
<feature type="region of interest" description="Disordered" evidence="1">
    <location>
        <begin position="20"/>
        <end position="39"/>
    </location>
</feature>
<protein>
    <submittedName>
        <fullName evidence="2">Uncharacterized protein</fullName>
    </submittedName>
</protein>
<name>A0A8J2KPF0_9HEXA</name>
<accession>A0A8J2KPF0</accession>
<reference evidence="2" key="1">
    <citation type="submission" date="2021-06" db="EMBL/GenBank/DDBJ databases">
        <authorList>
            <person name="Hodson N. C."/>
            <person name="Mongue J. A."/>
            <person name="Jaron S. K."/>
        </authorList>
    </citation>
    <scope>NUCLEOTIDE SEQUENCE</scope>
</reference>
<dbReference type="Proteomes" id="UP000708208">
    <property type="component" value="Unassembled WGS sequence"/>
</dbReference>
<dbReference type="AlphaFoldDB" id="A0A8J2KPF0"/>
<proteinExistence type="predicted"/>
<gene>
    <name evidence="2" type="ORF">AFUS01_LOCUS17883</name>
</gene>
<dbReference type="EMBL" id="CAJVCH010174014">
    <property type="protein sequence ID" value="CAG7729146.1"/>
    <property type="molecule type" value="Genomic_DNA"/>
</dbReference>
<comment type="caution">
    <text evidence="2">The sequence shown here is derived from an EMBL/GenBank/DDBJ whole genome shotgun (WGS) entry which is preliminary data.</text>
</comment>
<keyword evidence="3" id="KW-1185">Reference proteome</keyword>